<comment type="caution">
    <text evidence="2">The sequence shown here is derived from an EMBL/GenBank/DDBJ whole genome shotgun (WGS) entry which is preliminary data.</text>
</comment>
<accession>A0A9Q4NV96</accession>
<dbReference type="AlphaFoldDB" id="A0A9Q4NV96"/>
<dbReference type="RefSeq" id="WP_081040347.1">
    <property type="nucleotide sequence ID" value="NZ_CAAKNW010000018.1"/>
</dbReference>
<dbReference type="Proteomes" id="UP001078742">
    <property type="component" value="Unassembled WGS sequence"/>
</dbReference>
<reference evidence="2" key="1">
    <citation type="submission" date="2022-12" db="EMBL/GenBank/DDBJ databases">
        <title>Development of a Multilocus Sequence Typing Scheme for Bacteroides fragilis Based on Whole Genome Sequencing Data and Clinical Application.</title>
        <authorList>
            <person name="Nielsen F.D."/>
            <person name="Justesen U.S."/>
        </authorList>
    </citation>
    <scope>NUCLEOTIDE SEQUENCE</scope>
    <source>
        <strain evidence="2">BF_BC_VIB_DK_2012_57</strain>
    </source>
</reference>
<evidence type="ECO:0000259" key="1">
    <source>
        <dbReference type="Pfam" id="PF01370"/>
    </source>
</evidence>
<name>A0A9Q4NV96_BACFG</name>
<dbReference type="PANTHER" id="PTHR43245:SF13">
    <property type="entry name" value="UDP-D-APIOSE_UDP-D-XYLOSE SYNTHASE 2"/>
    <property type="match status" value="1"/>
</dbReference>
<feature type="domain" description="NAD-dependent epimerase/dehydratase" evidence="1">
    <location>
        <begin position="5"/>
        <end position="250"/>
    </location>
</feature>
<dbReference type="Gene3D" id="3.40.50.720">
    <property type="entry name" value="NAD(P)-binding Rossmann-like Domain"/>
    <property type="match status" value="1"/>
</dbReference>
<dbReference type="SUPFAM" id="SSF51735">
    <property type="entry name" value="NAD(P)-binding Rossmann-fold domains"/>
    <property type="match status" value="1"/>
</dbReference>
<protein>
    <submittedName>
        <fullName evidence="2">NAD-dependent epimerase/dehydratase family protein</fullName>
    </submittedName>
</protein>
<evidence type="ECO:0000313" key="3">
    <source>
        <dbReference type="Proteomes" id="UP001078742"/>
    </source>
</evidence>
<proteinExistence type="predicted"/>
<dbReference type="PANTHER" id="PTHR43245">
    <property type="entry name" value="BIFUNCTIONAL POLYMYXIN RESISTANCE PROTEIN ARNA"/>
    <property type="match status" value="1"/>
</dbReference>
<dbReference type="InterPro" id="IPR050177">
    <property type="entry name" value="Lipid_A_modif_metabolic_enz"/>
</dbReference>
<gene>
    <name evidence="2" type="ORF">O1420_01275</name>
</gene>
<dbReference type="Pfam" id="PF01370">
    <property type="entry name" value="Epimerase"/>
    <property type="match status" value="1"/>
</dbReference>
<organism evidence="2 3">
    <name type="scientific">Bacteroides fragilis</name>
    <dbReference type="NCBI Taxonomy" id="817"/>
    <lineage>
        <taxon>Bacteria</taxon>
        <taxon>Pseudomonadati</taxon>
        <taxon>Bacteroidota</taxon>
        <taxon>Bacteroidia</taxon>
        <taxon>Bacteroidales</taxon>
        <taxon>Bacteroidaceae</taxon>
        <taxon>Bacteroides</taxon>
    </lineage>
</organism>
<sequence length="336" mass="38566">MMDTIVIFGATGSVGVYTALFLKKKGYNIIAVGQRKSDNGFFAEYDIPYYSVNIANKNDFNILPVSGVDQVLHFAGAMPARMQGYDPYQYVNSIITGTLNVLEYIRKVNALKVIFTQSIADVLHLFGSTDPISPDSVRKFPLIGDHSIYSISKNAAVDLIEHYFNQYAIKRFILRLPTIYVYHPNPYYYVDGVRKWMGYRYLIDRAINGKELEIWGDPFSKKEIVYVKDFVQIVDKCVQSSLDGGIYNVGRGIGVTLEEQIQGIIDVFCPVGVRSKIRYCPEKKDSPQFILDVTKTIEELGYIPNYDYKSYLNDFKKEMQAERFCKLWGRKEDFYL</sequence>
<evidence type="ECO:0000313" key="2">
    <source>
        <dbReference type="EMBL" id="MCZ2570020.1"/>
    </source>
</evidence>
<dbReference type="EMBL" id="JAPUAV010000001">
    <property type="protein sequence ID" value="MCZ2570020.1"/>
    <property type="molecule type" value="Genomic_DNA"/>
</dbReference>
<dbReference type="InterPro" id="IPR036291">
    <property type="entry name" value="NAD(P)-bd_dom_sf"/>
</dbReference>
<dbReference type="InterPro" id="IPR001509">
    <property type="entry name" value="Epimerase_deHydtase"/>
</dbReference>